<dbReference type="FunFam" id="3.90.550.50:FF:000002">
    <property type="entry name" value="Hexosyltransferase"/>
    <property type="match status" value="1"/>
</dbReference>
<keyword evidence="5 13" id="KW-0328">Glycosyltransferase</keyword>
<keyword evidence="6" id="KW-0808">Transferase</keyword>
<dbReference type="InterPro" id="IPR002659">
    <property type="entry name" value="Glyco_trans_31"/>
</dbReference>
<keyword evidence="8" id="KW-0735">Signal-anchor</keyword>
<evidence type="ECO:0000256" key="5">
    <source>
        <dbReference type="ARBA" id="ARBA00022676"/>
    </source>
</evidence>
<comment type="similarity">
    <text evidence="4 13">Belongs to the glycosyltransferase 31 family.</text>
</comment>
<evidence type="ECO:0000256" key="2">
    <source>
        <dbReference type="ARBA" id="ARBA00004323"/>
    </source>
</evidence>
<comment type="cofactor">
    <cofactor evidence="1 13">
        <name>Mn(2+)</name>
        <dbReference type="ChEBI" id="CHEBI:29035"/>
    </cofactor>
</comment>
<evidence type="ECO:0000256" key="1">
    <source>
        <dbReference type="ARBA" id="ARBA00001936"/>
    </source>
</evidence>
<dbReference type="Pfam" id="PF13334">
    <property type="entry name" value="DUF4094"/>
    <property type="match status" value="1"/>
</dbReference>
<evidence type="ECO:0000259" key="14">
    <source>
        <dbReference type="Pfam" id="PF13334"/>
    </source>
</evidence>
<dbReference type="Gramene" id="Kaladp0048s0435.1.v1.1">
    <property type="protein sequence ID" value="Kaladp0048s0435.1.v1.1"/>
    <property type="gene ID" value="Kaladp0048s0435.v1.1"/>
</dbReference>
<dbReference type="EC" id="2.4.1.-" evidence="13"/>
<dbReference type="InterPro" id="IPR025298">
    <property type="entry name" value="DUF4094"/>
</dbReference>
<accession>A0A7N0U004</accession>
<organism evidence="15 16">
    <name type="scientific">Kalanchoe fedtschenkoi</name>
    <name type="common">Lavender scallops</name>
    <name type="synonym">South American air plant</name>
    <dbReference type="NCBI Taxonomy" id="63787"/>
    <lineage>
        <taxon>Eukaryota</taxon>
        <taxon>Viridiplantae</taxon>
        <taxon>Streptophyta</taxon>
        <taxon>Embryophyta</taxon>
        <taxon>Tracheophyta</taxon>
        <taxon>Spermatophyta</taxon>
        <taxon>Magnoliopsida</taxon>
        <taxon>eudicotyledons</taxon>
        <taxon>Gunneridae</taxon>
        <taxon>Pentapetalae</taxon>
        <taxon>Saxifragales</taxon>
        <taxon>Crassulaceae</taxon>
        <taxon>Kalanchoe</taxon>
    </lineage>
</organism>
<reference evidence="15" key="1">
    <citation type="submission" date="2021-01" db="UniProtKB">
        <authorList>
            <consortium name="EnsemblPlants"/>
        </authorList>
    </citation>
    <scope>IDENTIFICATION</scope>
</reference>
<sequence length="411" mass="46016">MKVRMPWKARGFEPVGSTKSSMMSRKLTVLLCIGCFCAGMLFTDRMWAVPEVKDTTVKTTDEKGNLISVSESCHPMKGVKRDRKETHAELSSSHLGMQTLDRRVATLEMELAAARATQDSIMSGSPVSENIKALQTSGKRKYTMVIGINTAFSSRKRRDSVRATWMPKGAVRKKLEEEKGIIVRFVIGHSATSGGILDRAIEAEDRKHRDFLRLEHVEGYLELSAKTKIYFATAVALWDADFYIKVDDDVHVNIATLGAILASHQLKPRVYMGCMKSGPVLSRKGVKYHEPEYWKFGEEGNKYFRHATGQLYAISNDLANYISQNQNVLHKFANEDVSLGAWFIGLDVEHIDERRLCCGTPPDCEWKAQAGNVCAASFDWSCSGICKSAERIMDVHRRCGEGENALWSAAF</sequence>
<name>A0A7N0U004_KALFE</name>
<dbReference type="PANTHER" id="PTHR11214:SF5">
    <property type="entry name" value="BETA-1,3-GALACTOSYLTRANSFERASE 4-RELATED"/>
    <property type="match status" value="1"/>
</dbReference>
<dbReference type="AlphaFoldDB" id="A0A7N0U004"/>
<dbReference type="OMA" id="FTDRMWA"/>
<dbReference type="Pfam" id="PF01762">
    <property type="entry name" value="Galactosyl_T"/>
    <property type="match status" value="1"/>
</dbReference>
<protein>
    <recommendedName>
        <fullName evidence="13">Hexosyltransferase</fullName>
        <ecNumber evidence="13">2.4.1.-</ecNumber>
    </recommendedName>
</protein>
<dbReference type="Gene3D" id="3.90.550.50">
    <property type="match status" value="1"/>
</dbReference>
<dbReference type="PANTHER" id="PTHR11214">
    <property type="entry name" value="BETA-1,3-N-ACETYLGLUCOSAMINYLTRANSFERASE"/>
    <property type="match status" value="1"/>
</dbReference>
<evidence type="ECO:0000256" key="4">
    <source>
        <dbReference type="ARBA" id="ARBA00008661"/>
    </source>
</evidence>
<comment type="subcellular location">
    <subcellularLocation>
        <location evidence="2 13">Golgi apparatus membrane</location>
        <topology evidence="2 13">Single-pass type II membrane protein</topology>
    </subcellularLocation>
</comment>
<evidence type="ECO:0000256" key="9">
    <source>
        <dbReference type="ARBA" id="ARBA00022989"/>
    </source>
</evidence>
<evidence type="ECO:0000256" key="8">
    <source>
        <dbReference type="ARBA" id="ARBA00022968"/>
    </source>
</evidence>
<keyword evidence="9" id="KW-1133">Transmembrane helix</keyword>
<comment type="pathway">
    <text evidence="3">Protein modification; protein glycosylation.</text>
</comment>
<evidence type="ECO:0000313" key="16">
    <source>
        <dbReference type="Proteomes" id="UP000594263"/>
    </source>
</evidence>
<keyword evidence="16" id="KW-1185">Reference proteome</keyword>
<feature type="domain" description="DUF4094" evidence="14">
    <location>
        <begin position="24"/>
        <end position="116"/>
    </location>
</feature>
<evidence type="ECO:0000256" key="3">
    <source>
        <dbReference type="ARBA" id="ARBA00004922"/>
    </source>
</evidence>
<proteinExistence type="inferred from homology"/>
<evidence type="ECO:0000256" key="11">
    <source>
        <dbReference type="ARBA" id="ARBA00023136"/>
    </source>
</evidence>
<keyword evidence="12 13" id="KW-0464">Manganese</keyword>
<evidence type="ECO:0000313" key="15">
    <source>
        <dbReference type="EnsemblPlants" id="Kaladp0048s0435.1.v1.1"/>
    </source>
</evidence>
<dbReference type="GO" id="GO:0030244">
    <property type="term" value="P:cellulose biosynthetic process"/>
    <property type="evidence" value="ECO:0007669"/>
    <property type="project" value="EnsemblPlants"/>
</dbReference>
<evidence type="ECO:0000256" key="10">
    <source>
        <dbReference type="ARBA" id="ARBA00023034"/>
    </source>
</evidence>
<evidence type="ECO:0000256" key="12">
    <source>
        <dbReference type="ARBA" id="ARBA00023211"/>
    </source>
</evidence>
<dbReference type="Proteomes" id="UP000594263">
    <property type="component" value="Unplaced"/>
</dbReference>
<keyword evidence="11" id="KW-0472">Membrane</keyword>
<dbReference type="GO" id="GO:0008378">
    <property type="term" value="F:galactosyltransferase activity"/>
    <property type="evidence" value="ECO:0007669"/>
    <property type="project" value="TreeGrafter"/>
</dbReference>
<dbReference type="UniPathway" id="UPA00378"/>
<dbReference type="GO" id="GO:0000139">
    <property type="term" value="C:Golgi membrane"/>
    <property type="evidence" value="ECO:0007669"/>
    <property type="project" value="UniProtKB-SubCell"/>
</dbReference>
<dbReference type="EnsemblPlants" id="Kaladp0048s0435.1.v1.1">
    <property type="protein sequence ID" value="Kaladp0048s0435.1.v1.1"/>
    <property type="gene ID" value="Kaladp0048s0435.v1.1"/>
</dbReference>
<evidence type="ECO:0000256" key="6">
    <source>
        <dbReference type="ARBA" id="ARBA00022679"/>
    </source>
</evidence>
<evidence type="ECO:0000256" key="7">
    <source>
        <dbReference type="ARBA" id="ARBA00022692"/>
    </source>
</evidence>
<evidence type="ECO:0000256" key="13">
    <source>
        <dbReference type="RuleBase" id="RU363063"/>
    </source>
</evidence>
<keyword evidence="7" id="KW-0812">Transmembrane</keyword>
<keyword evidence="10 13" id="KW-0333">Golgi apparatus</keyword>